<evidence type="ECO:0000313" key="2">
    <source>
        <dbReference type="Proteomes" id="UP001642360"/>
    </source>
</evidence>
<name>A0ABC8TEM1_9AQUA</name>
<sequence>MVVPKACKNGAIFFWHHKHLHPPRKTYGVLSFADLDSHTDLKHWSLSPLPVPLSLICLVVLQAINKSKAPPGDTL</sequence>
<keyword evidence="2" id="KW-1185">Reference proteome</keyword>
<dbReference type="Proteomes" id="UP001642360">
    <property type="component" value="Unassembled WGS sequence"/>
</dbReference>
<dbReference type="EMBL" id="CAUOFW020004947">
    <property type="protein sequence ID" value="CAK9167882.1"/>
    <property type="molecule type" value="Genomic_DNA"/>
</dbReference>
<protein>
    <submittedName>
        <fullName evidence="1">Uncharacterized protein</fullName>
    </submittedName>
</protein>
<reference evidence="1 2" key="1">
    <citation type="submission" date="2024-02" db="EMBL/GenBank/DDBJ databases">
        <authorList>
            <person name="Vignale AGUSTIN F."/>
            <person name="Sosa J E."/>
            <person name="Modenutti C."/>
        </authorList>
    </citation>
    <scope>NUCLEOTIDE SEQUENCE [LARGE SCALE GENOMIC DNA]</scope>
</reference>
<proteinExistence type="predicted"/>
<organism evidence="1 2">
    <name type="scientific">Ilex paraguariensis</name>
    <name type="common">yerba mate</name>
    <dbReference type="NCBI Taxonomy" id="185542"/>
    <lineage>
        <taxon>Eukaryota</taxon>
        <taxon>Viridiplantae</taxon>
        <taxon>Streptophyta</taxon>
        <taxon>Embryophyta</taxon>
        <taxon>Tracheophyta</taxon>
        <taxon>Spermatophyta</taxon>
        <taxon>Magnoliopsida</taxon>
        <taxon>eudicotyledons</taxon>
        <taxon>Gunneridae</taxon>
        <taxon>Pentapetalae</taxon>
        <taxon>asterids</taxon>
        <taxon>campanulids</taxon>
        <taxon>Aquifoliales</taxon>
        <taxon>Aquifoliaceae</taxon>
        <taxon>Ilex</taxon>
    </lineage>
</organism>
<dbReference type="AlphaFoldDB" id="A0ABC8TEM1"/>
<gene>
    <name evidence="1" type="ORF">ILEXP_LOCUS37198</name>
</gene>
<accession>A0ABC8TEM1</accession>
<evidence type="ECO:0000313" key="1">
    <source>
        <dbReference type="EMBL" id="CAK9167882.1"/>
    </source>
</evidence>
<comment type="caution">
    <text evidence="1">The sequence shown here is derived from an EMBL/GenBank/DDBJ whole genome shotgun (WGS) entry which is preliminary data.</text>
</comment>